<evidence type="ECO:0000313" key="1">
    <source>
        <dbReference type="EMBL" id="KKK79846.1"/>
    </source>
</evidence>
<dbReference type="AlphaFoldDB" id="A0A0F9B5J0"/>
<sequence>MLFLRFYLALQFWHEVCFVKYGKMPGRVAKVFGKAAARFFDMRRLPG</sequence>
<name>A0A0F9B5J0_9ZZZZ</name>
<protein>
    <submittedName>
        <fullName evidence="1">Uncharacterized protein</fullName>
    </submittedName>
</protein>
<proteinExistence type="predicted"/>
<gene>
    <name evidence="1" type="ORF">LCGC14_2829420</name>
</gene>
<accession>A0A0F9B5J0</accession>
<organism evidence="1">
    <name type="scientific">marine sediment metagenome</name>
    <dbReference type="NCBI Taxonomy" id="412755"/>
    <lineage>
        <taxon>unclassified sequences</taxon>
        <taxon>metagenomes</taxon>
        <taxon>ecological metagenomes</taxon>
    </lineage>
</organism>
<feature type="non-terminal residue" evidence="1">
    <location>
        <position position="47"/>
    </location>
</feature>
<comment type="caution">
    <text evidence="1">The sequence shown here is derived from an EMBL/GenBank/DDBJ whole genome shotgun (WGS) entry which is preliminary data.</text>
</comment>
<dbReference type="EMBL" id="LAZR01053845">
    <property type="protein sequence ID" value="KKK79846.1"/>
    <property type="molecule type" value="Genomic_DNA"/>
</dbReference>
<reference evidence="1" key="1">
    <citation type="journal article" date="2015" name="Nature">
        <title>Complex archaea that bridge the gap between prokaryotes and eukaryotes.</title>
        <authorList>
            <person name="Spang A."/>
            <person name="Saw J.H."/>
            <person name="Jorgensen S.L."/>
            <person name="Zaremba-Niedzwiedzka K."/>
            <person name="Martijn J."/>
            <person name="Lind A.E."/>
            <person name="van Eijk R."/>
            <person name="Schleper C."/>
            <person name="Guy L."/>
            <person name="Ettema T.J."/>
        </authorList>
    </citation>
    <scope>NUCLEOTIDE SEQUENCE</scope>
</reference>